<reference evidence="1 2" key="1">
    <citation type="submission" date="2017-03" db="EMBL/GenBank/DDBJ databases">
        <title>Genomes of endolithic fungi from Antarctica.</title>
        <authorList>
            <person name="Coleine C."/>
            <person name="Masonjones S."/>
            <person name="Stajich J.E."/>
        </authorList>
    </citation>
    <scope>NUCLEOTIDE SEQUENCE [LARGE SCALE GENOMIC DNA]</scope>
    <source>
        <strain evidence="1 2">CCFEE 5184</strain>
    </source>
</reference>
<keyword evidence="2" id="KW-1185">Reference proteome</keyword>
<dbReference type="EMBL" id="NAJQ01000116">
    <property type="protein sequence ID" value="TKA78291.1"/>
    <property type="molecule type" value="Genomic_DNA"/>
</dbReference>
<evidence type="ECO:0000313" key="2">
    <source>
        <dbReference type="Proteomes" id="UP000309340"/>
    </source>
</evidence>
<protein>
    <submittedName>
        <fullName evidence="1">Uncharacterized protein</fullName>
    </submittedName>
</protein>
<dbReference type="AlphaFoldDB" id="A0A4U0XNX5"/>
<gene>
    <name evidence="1" type="ORF">B0A55_04751</name>
</gene>
<dbReference type="Proteomes" id="UP000309340">
    <property type="component" value="Unassembled WGS sequence"/>
</dbReference>
<accession>A0A4U0XNX5</accession>
<organism evidence="1 2">
    <name type="scientific">Friedmanniomyces simplex</name>
    <dbReference type="NCBI Taxonomy" id="329884"/>
    <lineage>
        <taxon>Eukaryota</taxon>
        <taxon>Fungi</taxon>
        <taxon>Dikarya</taxon>
        <taxon>Ascomycota</taxon>
        <taxon>Pezizomycotina</taxon>
        <taxon>Dothideomycetes</taxon>
        <taxon>Dothideomycetidae</taxon>
        <taxon>Mycosphaerellales</taxon>
        <taxon>Teratosphaeriaceae</taxon>
        <taxon>Friedmanniomyces</taxon>
    </lineage>
</organism>
<comment type="caution">
    <text evidence="1">The sequence shown here is derived from an EMBL/GenBank/DDBJ whole genome shotgun (WGS) entry which is preliminary data.</text>
</comment>
<proteinExistence type="predicted"/>
<sequence>MDVQWTRHVIQHAIDVAHDRLSSSTVTNTLSAKIELNRLCNNAGRENTVQGIKLWAIFDIFQENDGDFYKLVTADLQDLKSASDELKEMVSDEAAFDGHDQAVYDQHNHNYNTYPAS</sequence>
<name>A0A4U0XNX5_9PEZI</name>
<evidence type="ECO:0000313" key="1">
    <source>
        <dbReference type="EMBL" id="TKA78291.1"/>
    </source>
</evidence>